<organism evidence="2 3">
    <name type="scientific">Chiloscyllium punctatum</name>
    <name type="common">Brownbanded bambooshark</name>
    <name type="synonym">Hemiscyllium punctatum</name>
    <dbReference type="NCBI Taxonomy" id="137246"/>
    <lineage>
        <taxon>Eukaryota</taxon>
        <taxon>Metazoa</taxon>
        <taxon>Chordata</taxon>
        <taxon>Craniata</taxon>
        <taxon>Vertebrata</taxon>
        <taxon>Chondrichthyes</taxon>
        <taxon>Elasmobranchii</taxon>
        <taxon>Galeomorphii</taxon>
        <taxon>Galeoidea</taxon>
        <taxon>Orectolobiformes</taxon>
        <taxon>Hemiscylliidae</taxon>
        <taxon>Chiloscyllium</taxon>
    </lineage>
</organism>
<gene>
    <name evidence="2" type="ORF">chiPu_0031160</name>
</gene>
<comment type="caution">
    <text evidence="2">The sequence shown here is derived from an EMBL/GenBank/DDBJ whole genome shotgun (WGS) entry which is preliminary data.</text>
</comment>
<evidence type="ECO:0000313" key="3">
    <source>
        <dbReference type="Proteomes" id="UP000287033"/>
    </source>
</evidence>
<sequence length="35" mass="3613">MRRYTRDAKGVGGAYGPSDGDNGDGEGPVGLTQEE</sequence>
<name>A0A401TXB3_CHIPU</name>
<accession>A0A401TXB3</accession>
<keyword evidence="3" id="KW-1185">Reference proteome</keyword>
<evidence type="ECO:0000313" key="2">
    <source>
        <dbReference type="EMBL" id="GCC47279.1"/>
    </source>
</evidence>
<evidence type="ECO:0000256" key="1">
    <source>
        <dbReference type="SAM" id="MobiDB-lite"/>
    </source>
</evidence>
<feature type="region of interest" description="Disordered" evidence="1">
    <location>
        <begin position="1"/>
        <end position="35"/>
    </location>
</feature>
<proteinExistence type="predicted"/>
<dbReference type="EMBL" id="BEZZ01202404">
    <property type="protein sequence ID" value="GCC47279.1"/>
    <property type="molecule type" value="Genomic_DNA"/>
</dbReference>
<dbReference type="Proteomes" id="UP000287033">
    <property type="component" value="Unassembled WGS sequence"/>
</dbReference>
<reference evidence="2 3" key="1">
    <citation type="journal article" date="2018" name="Nat. Ecol. Evol.">
        <title>Shark genomes provide insights into elasmobranch evolution and the origin of vertebrates.</title>
        <authorList>
            <person name="Hara Y"/>
            <person name="Yamaguchi K"/>
            <person name="Onimaru K"/>
            <person name="Kadota M"/>
            <person name="Koyanagi M"/>
            <person name="Keeley SD"/>
            <person name="Tatsumi K"/>
            <person name="Tanaka K"/>
            <person name="Motone F"/>
            <person name="Kageyama Y"/>
            <person name="Nozu R"/>
            <person name="Adachi N"/>
            <person name="Nishimura O"/>
            <person name="Nakagawa R"/>
            <person name="Tanegashima C"/>
            <person name="Kiyatake I"/>
            <person name="Matsumoto R"/>
            <person name="Murakumo K"/>
            <person name="Nishida K"/>
            <person name="Terakita A"/>
            <person name="Kuratani S"/>
            <person name="Sato K"/>
            <person name="Hyodo S Kuraku.S."/>
        </authorList>
    </citation>
    <scope>NUCLEOTIDE SEQUENCE [LARGE SCALE GENOMIC DNA]</scope>
</reference>
<feature type="non-terminal residue" evidence="2">
    <location>
        <position position="35"/>
    </location>
</feature>
<protein>
    <submittedName>
        <fullName evidence="2">Uncharacterized protein</fullName>
    </submittedName>
</protein>
<dbReference type="AlphaFoldDB" id="A0A401TXB3"/>